<accession>A0A5J6THB7</accession>
<gene>
    <name evidence="1" type="primary">110</name>
    <name evidence="1" type="ORF">SEA_DYOEDAFOS_110</name>
</gene>
<name>A0A5J6THB7_9CAUD</name>
<dbReference type="RefSeq" id="YP_010013458.1">
    <property type="nucleotide sequence ID" value="NC_053511.1"/>
</dbReference>
<organism evidence="1 2">
    <name type="scientific">Mycobacterium phage DyoEdafos</name>
    <dbReference type="NCBI Taxonomy" id="2599860"/>
    <lineage>
        <taxon>Viruses</taxon>
        <taxon>Duplodnaviria</taxon>
        <taxon>Heunggongvirae</taxon>
        <taxon>Uroviricota</taxon>
        <taxon>Caudoviricetes</taxon>
        <taxon>Vilmaviridae</taxon>
        <taxon>Lclasvirinae</taxon>
        <taxon>Bromdenvirus</taxon>
        <taxon>Bromdenvirus dyoedafos</taxon>
    </lineage>
</organism>
<evidence type="ECO:0000313" key="2">
    <source>
        <dbReference type="Proteomes" id="UP000327317"/>
    </source>
</evidence>
<dbReference type="GeneID" id="63210050"/>
<keyword evidence="2" id="KW-1185">Reference proteome</keyword>
<dbReference type="KEGG" id="vg:63210050"/>
<protein>
    <submittedName>
        <fullName evidence="1">Uncharacterized protein</fullName>
    </submittedName>
</protein>
<reference evidence="1 2" key="1">
    <citation type="submission" date="2019-07" db="EMBL/GenBank/DDBJ databases">
        <authorList>
            <person name="Stoner T.H."/>
            <person name="Garlena R.A."/>
            <person name="Russell D.A."/>
            <person name="Pope W.H."/>
            <person name="Jacobs-Sera D."/>
            <person name="Hatfull G.F."/>
        </authorList>
    </citation>
    <scope>NUCLEOTIDE SEQUENCE [LARGE SCALE GENOMIC DNA]</scope>
</reference>
<evidence type="ECO:0000313" key="1">
    <source>
        <dbReference type="EMBL" id="QFG10373.1"/>
    </source>
</evidence>
<dbReference type="Proteomes" id="UP000327317">
    <property type="component" value="Segment"/>
</dbReference>
<sequence length="44" mass="4984">MATDCDCHERLRPGRHCSWCDPEDVFDDGCREADCSVCECCEGE</sequence>
<proteinExistence type="predicted"/>
<dbReference type="EMBL" id="MN234187">
    <property type="protein sequence ID" value="QFG10373.1"/>
    <property type="molecule type" value="Genomic_DNA"/>
</dbReference>